<comment type="caution">
    <text evidence="3">The sequence shown here is derived from an EMBL/GenBank/DDBJ whole genome shotgun (WGS) entry which is preliminary data.</text>
</comment>
<dbReference type="AlphaFoldDB" id="A0A218Z5Q1"/>
<feature type="region of interest" description="Disordered" evidence="2">
    <location>
        <begin position="128"/>
        <end position="149"/>
    </location>
</feature>
<reference evidence="3 4" key="1">
    <citation type="submission" date="2017-04" db="EMBL/GenBank/DDBJ databases">
        <title>Draft genome sequence of Marssonina coronaria NL1: causal agent of apple blotch.</title>
        <authorList>
            <person name="Cheng Q."/>
        </authorList>
    </citation>
    <scope>NUCLEOTIDE SEQUENCE [LARGE SCALE GENOMIC DNA]</scope>
    <source>
        <strain evidence="3 4">NL1</strain>
    </source>
</reference>
<dbReference type="EMBL" id="MZNU01000226">
    <property type="protein sequence ID" value="OWP02546.1"/>
    <property type="molecule type" value="Genomic_DNA"/>
</dbReference>
<proteinExistence type="predicted"/>
<feature type="coiled-coil region" evidence="1">
    <location>
        <begin position="197"/>
        <end position="224"/>
    </location>
</feature>
<dbReference type="Proteomes" id="UP000242519">
    <property type="component" value="Unassembled WGS sequence"/>
</dbReference>
<feature type="compositionally biased region" description="Basic residues" evidence="2">
    <location>
        <begin position="140"/>
        <end position="149"/>
    </location>
</feature>
<protein>
    <submittedName>
        <fullName evidence="3">Uncharacterized protein</fullName>
    </submittedName>
</protein>
<gene>
    <name evidence="3" type="ORF">B2J93_4389</name>
</gene>
<evidence type="ECO:0000313" key="3">
    <source>
        <dbReference type="EMBL" id="OWP02546.1"/>
    </source>
</evidence>
<name>A0A218Z5Q1_9HELO</name>
<feature type="compositionally biased region" description="Basic and acidic residues" evidence="2">
    <location>
        <begin position="129"/>
        <end position="139"/>
    </location>
</feature>
<keyword evidence="1" id="KW-0175">Coiled coil</keyword>
<organism evidence="3 4">
    <name type="scientific">Diplocarpon coronariae</name>
    <dbReference type="NCBI Taxonomy" id="2795749"/>
    <lineage>
        <taxon>Eukaryota</taxon>
        <taxon>Fungi</taxon>
        <taxon>Dikarya</taxon>
        <taxon>Ascomycota</taxon>
        <taxon>Pezizomycotina</taxon>
        <taxon>Leotiomycetes</taxon>
        <taxon>Helotiales</taxon>
        <taxon>Drepanopezizaceae</taxon>
        <taxon>Diplocarpon</taxon>
    </lineage>
</organism>
<evidence type="ECO:0000256" key="1">
    <source>
        <dbReference type="SAM" id="Coils"/>
    </source>
</evidence>
<accession>A0A218Z5Q1</accession>
<evidence type="ECO:0000313" key="4">
    <source>
        <dbReference type="Proteomes" id="UP000242519"/>
    </source>
</evidence>
<sequence>MAEKRETAFRAARKTHPCISLTPANPVQKSHTREPFIHPLASHPISPTFQPPRHFATTASSTNLPTNWGTSQFSLTPSYATAPALSSPTFPTAIHEEGTGNGVIGKVVSFSHLPDCVVRLDSELGAGAGEREEKEAEERKRKRANRKRQLTPEEEFRFESIGFEGRVERPEPTINRVTNFHDAFFRRTWASLKGKLRRVKRSKAERKQNALIEAEERAAMEHDEVACYTSGHS</sequence>
<evidence type="ECO:0000256" key="2">
    <source>
        <dbReference type="SAM" id="MobiDB-lite"/>
    </source>
</evidence>
<dbReference type="InParanoid" id="A0A218Z5Q1"/>
<keyword evidence="4" id="KW-1185">Reference proteome</keyword>